<accession>A0ACC5RAS7</accession>
<organism evidence="1 2">
    <name type="scientific">Taklimakanibacter albus</name>
    <dbReference type="NCBI Taxonomy" id="2800327"/>
    <lineage>
        <taxon>Bacteria</taxon>
        <taxon>Pseudomonadati</taxon>
        <taxon>Pseudomonadota</taxon>
        <taxon>Alphaproteobacteria</taxon>
        <taxon>Hyphomicrobiales</taxon>
        <taxon>Aestuariivirgaceae</taxon>
        <taxon>Taklimakanibacter</taxon>
    </lineage>
</organism>
<keyword evidence="2" id="KW-1185">Reference proteome</keyword>
<protein>
    <submittedName>
        <fullName evidence="1">DUF4281 domain-containing protein</fullName>
    </submittedName>
</protein>
<proteinExistence type="predicted"/>
<evidence type="ECO:0000313" key="2">
    <source>
        <dbReference type="Proteomes" id="UP000616151"/>
    </source>
</evidence>
<sequence>MTPEWMFSLASFTAMAGWILLAAGVALNNALLRDLVAGRIVPALLAAAYAGLITLFWAGSAGGFDSLDNVARLFANPWLLLAGWIHYLAFDLAIGAIIARRTFDEGLPRLALIPILPLTFLFGPVGWLAFEMLRALARKSRSTATA</sequence>
<comment type="caution">
    <text evidence="1">The sequence shown here is derived from an EMBL/GenBank/DDBJ whole genome shotgun (WGS) entry which is preliminary data.</text>
</comment>
<gene>
    <name evidence="1" type="ORF">JHL16_25470</name>
</gene>
<dbReference type="Proteomes" id="UP000616151">
    <property type="component" value="Unassembled WGS sequence"/>
</dbReference>
<name>A0ACC5RAS7_9HYPH</name>
<evidence type="ECO:0000313" key="1">
    <source>
        <dbReference type="EMBL" id="MBK1869737.1"/>
    </source>
</evidence>
<reference evidence="1" key="1">
    <citation type="submission" date="2021-01" db="EMBL/GenBank/DDBJ databases">
        <authorList>
            <person name="Sun Q."/>
        </authorList>
    </citation>
    <scope>NUCLEOTIDE SEQUENCE</scope>
    <source>
        <strain evidence="1">YIM B02566</strain>
    </source>
</reference>
<dbReference type="EMBL" id="JAENHL010000008">
    <property type="protein sequence ID" value="MBK1869737.1"/>
    <property type="molecule type" value="Genomic_DNA"/>
</dbReference>